<evidence type="ECO:0000256" key="3">
    <source>
        <dbReference type="ARBA" id="ARBA00022840"/>
    </source>
</evidence>
<keyword evidence="3" id="KW-0067">ATP-binding</keyword>
<dbReference type="Proteomes" id="UP001370100">
    <property type="component" value="Unassembled WGS sequence"/>
</dbReference>
<evidence type="ECO:0000256" key="2">
    <source>
        <dbReference type="ARBA" id="ARBA00022801"/>
    </source>
</evidence>
<keyword evidence="1" id="KW-0547">Nucleotide-binding</keyword>
<dbReference type="GO" id="GO:0016787">
    <property type="term" value="F:hydrolase activity"/>
    <property type="evidence" value="ECO:0007669"/>
    <property type="project" value="UniProtKB-KW"/>
</dbReference>
<dbReference type="SMART" id="SM00796">
    <property type="entry name" value="AHS1"/>
    <property type="match status" value="1"/>
</dbReference>
<evidence type="ECO:0000259" key="4">
    <source>
        <dbReference type="SMART" id="SM00796"/>
    </source>
</evidence>
<sequence length="219" mass="22221">MTEVALPTTSPVLGVRAHGDTGLLVEVADVAHALALHAALRAAPPPGLLDLVPAARSVLVRVPPGTDLAALAASVRAVRVEAPAAGTAVAAGPIVDVPVVYDGADLASVAALTGLTPAEVVAVHTGQLWTVAFAGFAPGFGYLAGADARLTVPRLRVPRTSVPAGAVGLAGEFSGIYPRASPGGWQLIGRTDHPMWRPDRDPPAVLTPGVRVRFSERAS</sequence>
<name>A0ABU8NDX3_9PSEU</name>
<dbReference type="EMBL" id="JBBEGL010000015">
    <property type="protein sequence ID" value="MEJ2890592.1"/>
    <property type="molecule type" value="Genomic_DNA"/>
</dbReference>
<comment type="caution">
    <text evidence="5">The sequence shown here is derived from an EMBL/GenBank/DDBJ whole genome shotgun (WGS) entry which is preliminary data.</text>
</comment>
<dbReference type="InterPro" id="IPR003833">
    <property type="entry name" value="CT_C_D"/>
</dbReference>
<keyword evidence="2 5" id="KW-0378">Hydrolase</keyword>
<dbReference type="PANTHER" id="PTHR34698">
    <property type="entry name" value="5-OXOPROLINASE SUBUNIT B"/>
    <property type="match status" value="1"/>
</dbReference>
<evidence type="ECO:0000313" key="5">
    <source>
        <dbReference type="EMBL" id="MEJ2890592.1"/>
    </source>
</evidence>
<dbReference type="SUPFAM" id="SSF160467">
    <property type="entry name" value="PH0987 N-terminal domain-like"/>
    <property type="match status" value="1"/>
</dbReference>
<keyword evidence="6" id="KW-1185">Reference proteome</keyword>
<dbReference type="InterPro" id="IPR010016">
    <property type="entry name" value="PxpB"/>
</dbReference>
<proteinExistence type="predicted"/>
<protein>
    <submittedName>
        <fullName evidence="5">Allophanate hydrolase subunit 1</fullName>
    </submittedName>
</protein>
<organism evidence="5 6">
    <name type="scientific">Actinomycetospora aeridis</name>
    <dbReference type="NCBI Taxonomy" id="3129231"/>
    <lineage>
        <taxon>Bacteria</taxon>
        <taxon>Bacillati</taxon>
        <taxon>Actinomycetota</taxon>
        <taxon>Actinomycetes</taxon>
        <taxon>Pseudonocardiales</taxon>
        <taxon>Pseudonocardiaceae</taxon>
        <taxon>Actinomycetospora</taxon>
    </lineage>
</organism>
<dbReference type="RefSeq" id="WP_337718791.1">
    <property type="nucleotide sequence ID" value="NZ_JBBEGL010000015.1"/>
</dbReference>
<feature type="domain" description="Carboxyltransferase" evidence="4">
    <location>
        <begin position="13"/>
        <end position="206"/>
    </location>
</feature>
<dbReference type="InterPro" id="IPR029000">
    <property type="entry name" value="Cyclophilin-like_dom_sf"/>
</dbReference>
<reference evidence="5 6" key="1">
    <citation type="submission" date="2024-03" db="EMBL/GenBank/DDBJ databases">
        <title>Actinomycetospora sp. OC33-EN06, a novel actinomycete isolated from wild orchid (Aerides multiflora).</title>
        <authorList>
            <person name="Suriyachadkun C."/>
        </authorList>
    </citation>
    <scope>NUCLEOTIDE SEQUENCE [LARGE SCALE GENOMIC DNA]</scope>
    <source>
        <strain evidence="5 6">OC33-EN06</strain>
    </source>
</reference>
<dbReference type="PANTHER" id="PTHR34698:SF2">
    <property type="entry name" value="5-OXOPROLINASE SUBUNIT B"/>
    <property type="match status" value="1"/>
</dbReference>
<dbReference type="Gene3D" id="3.30.1360.40">
    <property type="match status" value="1"/>
</dbReference>
<dbReference type="Gene3D" id="2.40.100.10">
    <property type="entry name" value="Cyclophilin-like"/>
    <property type="match status" value="1"/>
</dbReference>
<evidence type="ECO:0000256" key="1">
    <source>
        <dbReference type="ARBA" id="ARBA00022741"/>
    </source>
</evidence>
<gene>
    <name evidence="5" type="ORF">WCD41_29325</name>
</gene>
<evidence type="ECO:0000313" key="6">
    <source>
        <dbReference type="Proteomes" id="UP001370100"/>
    </source>
</evidence>
<accession>A0ABU8NDX3</accession>
<dbReference type="Pfam" id="PF02682">
    <property type="entry name" value="CT_C_D"/>
    <property type="match status" value="1"/>
</dbReference>
<dbReference type="SUPFAM" id="SSF50891">
    <property type="entry name" value="Cyclophilin-like"/>
    <property type="match status" value="1"/>
</dbReference>